<sequence>MVSQDNSSMSFGAVADVYESARPEYPSDAVAWLLEPAFASARMPRVADVGAGTGKLTRSIVAAGCDAIAVDPDTAMLDALRIAVPGIPNLVGTAESLPIDDESLDGVLLGQAWHWVDPVAASYEIGRVLRPGGVLGLIWNIRDESRAWVRRLDSVVSRGGAMAMFDDGPPPIAEPFDHLEEREWAWSRTVNRSLLTDLVRSRSFYITATADERNGMDQNLAALFDELGLHGSTTIELPYVTRAFRAIRPIG</sequence>
<dbReference type="PANTHER" id="PTHR44942">
    <property type="entry name" value="METHYLTRANSF_11 DOMAIN-CONTAINING PROTEIN"/>
    <property type="match status" value="1"/>
</dbReference>
<dbReference type="GO" id="GO:0032259">
    <property type="term" value="P:methylation"/>
    <property type="evidence" value="ECO:0007669"/>
    <property type="project" value="UniProtKB-KW"/>
</dbReference>
<organism evidence="5 6">
    <name type="scientific">Rhodococcus ruber</name>
    <dbReference type="NCBI Taxonomy" id="1830"/>
    <lineage>
        <taxon>Bacteria</taxon>
        <taxon>Bacillati</taxon>
        <taxon>Actinomycetota</taxon>
        <taxon>Actinomycetes</taxon>
        <taxon>Mycobacteriales</taxon>
        <taxon>Nocardiaceae</taxon>
        <taxon>Rhodococcus</taxon>
    </lineage>
</organism>
<protein>
    <submittedName>
        <fullName evidence="5">Class I SAM-dependent methyltransferase</fullName>
    </submittedName>
</protein>
<evidence type="ECO:0000259" key="4">
    <source>
        <dbReference type="Pfam" id="PF08241"/>
    </source>
</evidence>
<dbReference type="Proteomes" id="UP001081071">
    <property type="component" value="Unassembled WGS sequence"/>
</dbReference>
<reference evidence="5" key="1">
    <citation type="submission" date="2022-12" db="EMBL/GenBank/DDBJ databases">
        <authorList>
            <person name="Krivoruchko A.V."/>
            <person name="Elkin A."/>
        </authorList>
    </citation>
    <scope>NUCLEOTIDE SEQUENCE</scope>
    <source>
        <strain evidence="5">IEGM 1391</strain>
    </source>
</reference>
<comment type="caution">
    <text evidence="5">The sequence shown here is derived from an EMBL/GenBank/DDBJ whole genome shotgun (WGS) entry which is preliminary data.</text>
</comment>
<dbReference type="CDD" id="cd02440">
    <property type="entry name" value="AdoMet_MTases"/>
    <property type="match status" value="1"/>
</dbReference>
<dbReference type="PANTHER" id="PTHR44942:SF4">
    <property type="entry name" value="METHYLTRANSFERASE TYPE 11 DOMAIN-CONTAINING PROTEIN"/>
    <property type="match status" value="1"/>
</dbReference>
<evidence type="ECO:0000256" key="2">
    <source>
        <dbReference type="ARBA" id="ARBA00022603"/>
    </source>
</evidence>
<dbReference type="GO" id="GO:0008168">
    <property type="term" value="F:methyltransferase activity"/>
    <property type="evidence" value="ECO:0007669"/>
    <property type="project" value="UniProtKB-KW"/>
</dbReference>
<keyword evidence="6" id="KW-1185">Reference proteome</keyword>
<dbReference type="EMBL" id="JAPWIJ010000001">
    <property type="protein sequence ID" value="MCZ4517374.1"/>
    <property type="molecule type" value="Genomic_DNA"/>
</dbReference>
<dbReference type="SUPFAM" id="SSF53335">
    <property type="entry name" value="S-adenosyl-L-methionine-dependent methyltransferases"/>
    <property type="match status" value="1"/>
</dbReference>
<evidence type="ECO:0000256" key="3">
    <source>
        <dbReference type="ARBA" id="ARBA00022679"/>
    </source>
</evidence>
<feature type="domain" description="Methyltransferase type 11" evidence="4">
    <location>
        <begin position="48"/>
        <end position="135"/>
    </location>
</feature>
<keyword evidence="3" id="KW-0808">Transferase</keyword>
<proteinExistence type="inferred from homology"/>
<dbReference type="Gene3D" id="3.40.50.150">
    <property type="entry name" value="Vaccinia Virus protein VP39"/>
    <property type="match status" value="1"/>
</dbReference>
<dbReference type="Pfam" id="PF08241">
    <property type="entry name" value="Methyltransf_11"/>
    <property type="match status" value="1"/>
</dbReference>
<dbReference type="InterPro" id="IPR013216">
    <property type="entry name" value="Methyltransf_11"/>
</dbReference>
<evidence type="ECO:0000256" key="1">
    <source>
        <dbReference type="ARBA" id="ARBA00008361"/>
    </source>
</evidence>
<evidence type="ECO:0000313" key="6">
    <source>
        <dbReference type="Proteomes" id="UP001081071"/>
    </source>
</evidence>
<gene>
    <name evidence="5" type="ORF">O4220_02530</name>
</gene>
<dbReference type="InterPro" id="IPR051052">
    <property type="entry name" value="Diverse_substrate_MTase"/>
</dbReference>
<accession>A0ABT4M8V1</accession>
<comment type="similarity">
    <text evidence="1">Belongs to the methyltransferase superfamily.</text>
</comment>
<dbReference type="RefSeq" id="WP_269601981.1">
    <property type="nucleotide sequence ID" value="NZ_JAPWIJ010000001.1"/>
</dbReference>
<keyword evidence="2 5" id="KW-0489">Methyltransferase</keyword>
<dbReference type="InterPro" id="IPR029063">
    <property type="entry name" value="SAM-dependent_MTases_sf"/>
</dbReference>
<name>A0ABT4M8V1_9NOCA</name>
<evidence type="ECO:0000313" key="5">
    <source>
        <dbReference type="EMBL" id="MCZ4517374.1"/>
    </source>
</evidence>